<evidence type="ECO:0000256" key="3">
    <source>
        <dbReference type="ARBA" id="ARBA00022946"/>
    </source>
</evidence>
<dbReference type="SUPFAM" id="SSF81411">
    <property type="entry name" value="Mitochondrial cytochrome c oxidase subunit VIa"/>
    <property type="match status" value="1"/>
</dbReference>
<dbReference type="InterPro" id="IPR001349">
    <property type="entry name" value="Cyt_c_oxidase_su6a"/>
</dbReference>
<feature type="compositionally biased region" description="Acidic residues" evidence="6">
    <location>
        <begin position="243"/>
        <end position="253"/>
    </location>
</feature>
<keyword evidence="3" id="KW-0809">Transit peptide</keyword>
<proteinExistence type="predicted"/>
<keyword evidence="4" id="KW-0496">Mitochondrion</keyword>
<dbReference type="OrthoDB" id="5947505at2759"/>
<evidence type="ECO:0000256" key="4">
    <source>
        <dbReference type="ARBA" id="ARBA00023128"/>
    </source>
</evidence>
<dbReference type="GO" id="GO:0005743">
    <property type="term" value="C:mitochondrial inner membrane"/>
    <property type="evidence" value="ECO:0007669"/>
    <property type="project" value="UniProtKB-SubCell"/>
</dbReference>
<feature type="compositionally biased region" description="Low complexity" evidence="6">
    <location>
        <begin position="182"/>
        <end position="193"/>
    </location>
</feature>
<comment type="caution">
    <text evidence="7">The sequence shown here is derived from an EMBL/GenBank/DDBJ whole genome shotgun (WGS) entry which is preliminary data.</text>
</comment>
<dbReference type="Gene3D" id="4.10.95.10">
    <property type="entry name" value="Cytochrome c oxidase, subunit VIa"/>
    <property type="match status" value="1"/>
</dbReference>
<dbReference type="PANTHER" id="PTHR11504:SF7">
    <property type="entry name" value="CYTOCHROME C OXIDASE SUBUNIT"/>
    <property type="match status" value="1"/>
</dbReference>
<feature type="region of interest" description="Disordered" evidence="6">
    <location>
        <begin position="242"/>
        <end position="282"/>
    </location>
</feature>
<dbReference type="GO" id="GO:0006123">
    <property type="term" value="P:mitochondrial electron transport, cytochrome c to oxygen"/>
    <property type="evidence" value="ECO:0007669"/>
    <property type="project" value="TreeGrafter"/>
</dbReference>
<feature type="region of interest" description="Disordered" evidence="6">
    <location>
        <begin position="144"/>
        <end position="193"/>
    </location>
</feature>
<dbReference type="EMBL" id="VCAZ01000396">
    <property type="protein sequence ID" value="TUM11645.1"/>
    <property type="molecule type" value="Genomic_DNA"/>
</dbReference>
<evidence type="ECO:0000256" key="2">
    <source>
        <dbReference type="ARBA" id="ARBA00022792"/>
    </source>
</evidence>
<evidence type="ECO:0000256" key="1">
    <source>
        <dbReference type="ARBA" id="ARBA00004273"/>
    </source>
</evidence>
<keyword evidence="8" id="KW-1185">Reference proteome</keyword>
<accession>A0A556VX30</accession>
<evidence type="ECO:0000313" key="8">
    <source>
        <dbReference type="Proteomes" id="UP000319801"/>
    </source>
</evidence>
<evidence type="ECO:0000256" key="6">
    <source>
        <dbReference type="SAM" id="MobiDB-lite"/>
    </source>
</evidence>
<sequence>MAAFGRFSQALLRSGSAAQIRQLSAAAHGEQGAKTWKLLSFLVALPGVGVCMLNTFLKAQHHSHDQPEFIPYTHLRIRSKVTFYNDHMTYTHTHSIICLDTVKKNKSASGRSSFSATPHSSTNTTSVFLTPSELHALRRPLADNSVSCRSEPSEQPVKPRLLSRTLSDTPITDSSSNQILTPSPDSSSLSDDASFSLCPSLSNTPFCSTMASQPGDADAAKSCDLAVANEMLLFEGLAPGEREDCEEEQDDDVSTGSPNLGAPEDDREKEEEGAGQANDISERGRVREEECVRVCDQCEVKLEPMLLYEHRVRGLVLILLLEPGFDTHPNAKQEVWVDVGCFLRGSSQLGPYRPARPIDRVEGEKTKVFCPLSRCHFVCK</sequence>
<keyword evidence="5" id="KW-0472">Membrane</keyword>
<reference evidence="7 8" key="1">
    <citation type="journal article" date="2019" name="Genome Biol. Evol.">
        <title>Whole-Genome Sequencing of the Giant Devil Catfish, Bagarius yarrelli.</title>
        <authorList>
            <person name="Jiang W."/>
            <person name="Lv Y."/>
            <person name="Cheng L."/>
            <person name="Yang K."/>
            <person name="Chao B."/>
            <person name="Wang X."/>
            <person name="Li Y."/>
            <person name="Pan X."/>
            <person name="You X."/>
            <person name="Zhang Y."/>
            <person name="Yang J."/>
            <person name="Li J."/>
            <person name="Zhang X."/>
            <person name="Liu S."/>
            <person name="Sun C."/>
            <person name="Yang J."/>
            <person name="Shi Q."/>
        </authorList>
    </citation>
    <scope>NUCLEOTIDE SEQUENCE [LARGE SCALE GENOMIC DNA]</scope>
    <source>
        <strain evidence="7">JWS20170419001</strain>
        <tissue evidence="7">Muscle</tissue>
    </source>
</reference>
<dbReference type="GO" id="GO:0030234">
    <property type="term" value="F:enzyme regulator activity"/>
    <property type="evidence" value="ECO:0007669"/>
    <property type="project" value="TreeGrafter"/>
</dbReference>
<evidence type="ECO:0000313" key="7">
    <source>
        <dbReference type="EMBL" id="TUM11645.1"/>
    </source>
</evidence>
<evidence type="ECO:0000256" key="5">
    <source>
        <dbReference type="ARBA" id="ARBA00023136"/>
    </source>
</evidence>
<protein>
    <submittedName>
        <fullName evidence="7">Cytochrome c oxidase subunit 6A, mitochondrial</fullName>
    </submittedName>
</protein>
<name>A0A556VX30_BAGYA</name>
<dbReference type="AlphaFoldDB" id="A0A556VX30"/>
<dbReference type="Proteomes" id="UP000319801">
    <property type="component" value="Unassembled WGS sequence"/>
</dbReference>
<dbReference type="InterPro" id="IPR036418">
    <property type="entry name" value="Cyt_c_oxidase_su6a_sf"/>
</dbReference>
<keyword evidence="2" id="KW-0999">Mitochondrion inner membrane</keyword>
<dbReference type="PANTHER" id="PTHR11504">
    <property type="entry name" value="CYTOCHROME C OXIDASE POLYPEPTIDE VIA"/>
    <property type="match status" value="1"/>
</dbReference>
<gene>
    <name evidence="7" type="ORF">Baya_16937</name>
</gene>
<comment type="subcellular location">
    <subcellularLocation>
        <location evidence="1">Mitochondrion inner membrane</location>
    </subcellularLocation>
</comment>
<feature type="compositionally biased region" description="Polar residues" evidence="6">
    <location>
        <begin position="164"/>
        <end position="181"/>
    </location>
</feature>
<organism evidence="7 8">
    <name type="scientific">Bagarius yarrelli</name>
    <name type="common">Goonch</name>
    <name type="synonym">Bagrus yarrelli</name>
    <dbReference type="NCBI Taxonomy" id="175774"/>
    <lineage>
        <taxon>Eukaryota</taxon>
        <taxon>Metazoa</taxon>
        <taxon>Chordata</taxon>
        <taxon>Craniata</taxon>
        <taxon>Vertebrata</taxon>
        <taxon>Euteleostomi</taxon>
        <taxon>Actinopterygii</taxon>
        <taxon>Neopterygii</taxon>
        <taxon>Teleostei</taxon>
        <taxon>Ostariophysi</taxon>
        <taxon>Siluriformes</taxon>
        <taxon>Sisoridae</taxon>
        <taxon>Sisorinae</taxon>
        <taxon>Bagarius</taxon>
    </lineage>
</organism>